<organism evidence="2 3">
    <name type="scientific">Rhizorhabdus wittichii (strain DSM 6014 / CCUG 31198 / JCM 15750 / NBRC 105917 / EY 4224 / RW1)</name>
    <name type="common">Sphingomonas wittichii</name>
    <dbReference type="NCBI Taxonomy" id="392499"/>
    <lineage>
        <taxon>Bacteria</taxon>
        <taxon>Pseudomonadati</taxon>
        <taxon>Pseudomonadota</taxon>
        <taxon>Alphaproteobacteria</taxon>
        <taxon>Sphingomonadales</taxon>
        <taxon>Sphingomonadaceae</taxon>
        <taxon>Rhizorhabdus</taxon>
    </lineage>
</organism>
<accession>A0A9J9H7U0</accession>
<evidence type="ECO:0000259" key="1">
    <source>
        <dbReference type="Pfam" id="PF20109"/>
    </source>
</evidence>
<dbReference type="AlphaFoldDB" id="A0A9J9H7U0"/>
<evidence type="ECO:0000313" key="3">
    <source>
        <dbReference type="Proteomes" id="UP000001989"/>
    </source>
</evidence>
<evidence type="ECO:0000313" key="2">
    <source>
        <dbReference type="EMBL" id="ABQ66555.1"/>
    </source>
</evidence>
<proteinExistence type="predicted"/>
<dbReference type="EMBL" id="CP000699">
    <property type="protein sequence ID" value="ABQ66555.1"/>
    <property type="molecule type" value="Genomic_DNA"/>
</dbReference>
<dbReference type="Pfam" id="PF20109">
    <property type="entry name" value="Trans_reg_dom"/>
    <property type="match status" value="1"/>
</dbReference>
<dbReference type="Proteomes" id="UP000001989">
    <property type="component" value="Chromosome"/>
</dbReference>
<dbReference type="InterPro" id="IPR045465">
    <property type="entry name" value="Trans_reg_dom"/>
</dbReference>
<reference evidence="2 3" key="1">
    <citation type="journal article" date="2010" name="J. Bacteriol.">
        <title>Genome sequence of the dioxin-mineralizing bacterium Sphingomonas wittichii RW1.</title>
        <authorList>
            <person name="Miller T.R."/>
            <person name="Delcher A.L."/>
            <person name="Salzberg S.L."/>
            <person name="Saunders E."/>
            <person name="Detter J.C."/>
            <person name="Halden R.U."/>
        </authorList>
    </citation>
    <scope>NUCLEOTIDE SEQUENCE [LARGE SCALE GENOMIC DNA]</scope>
    <source>
        <strain evidence="3">DSM 6014 / CCUG 31198 / JCM 15750 / NBRC 105917 / EY 4224 / RW1</strain>
    </source>
</reference>
<feature type="domain" description="Transcriptional regulator-like" evidence="1">
    <location>
        <begin position="10"/>
        <end position="83"/>
    </location>
</feature>
<gene>
    <name evidence="2" type="ordered locus">Swit_0184</name>
</gene>
<name>A0A9J9H7U0_RHIWR</name>
<dbReference type="OrthoDB" id="9800831at2"/>
<sequence length="87" mass="10042">MPGYHKLLLPESYRTLLDLDASGFAWEWLRRNPEFRALWDRTGEDARRTSARALIAGRRITHMVTRLGPHPLERRTAPWGLTFLAGA</sequence>
<dbReference type="KEGG" id="swi:Swit_0184"/>
<keyword evidence="3" id="KW-1185">Reference proteome</keyword>
<protein>
    <recommendedName>
        <fullName evidence="1">Transcriptional regulator-like domain-containing protein</fullName>
    </recommendedName>
</protein>